<sequence>MMDVNMSTQAVTARDIAAGKAGVSGGQKTGEAGGFMELIMQLCGSVKCGQQVPAAQAQDGLLEAFKKKMTQETPTDALQMIVQMLMMNPEFAAENLQMPEDLSAMTEQLAAIGLDVPQLTQLLSAQEELSPEMLKMLESLQQSTPAFTVVKSEEQSAQPQIQPQQDAFAGQNEFQNAVAKAQSMISSKTSAREVKEEKPLNVETLQKDVDAGKYLGAAVSAHPNAISSNTTVEHVDTSKVQSPQDVFTQVKTGLEQGIQSGKSEFVIKLKPEGLGEITVHMVSNGSKIALNIVTSNTQTERLLNSELVNLRSVLRPMNAEVQQITSQSNHPFDSATYHQSLFQQQQHQSAYYNRGGKNHPAFRQFETSEESAFVPQNSYTVGTSALDQYI</sequence>
<dbReference type="CDD" id="cd17470">
    <property type="entry name" value="T3SS_Flik_C"/>
    <property type="match status" value="1"/>
</dbReference>
<dbReference type="STRING" id="474960.SAMN05216180_0884"/>
<keyword evidence="3" id="KW-1185">Reference proteome</keyword>
<dbReference type="RefSeq" id="WP_092752028.1">
    <property type="nucleotide sequence ID" value="NZ_FOCG01000001.1"/>
</dbReference>
<name>A0A1H7ZTS8_9FIRM</name>
<dbReference type="InterPro" id="IPR038610">
    <property type="entry name" value="FliK-like_C_sf"/>
</dbReference>
<dbReference type="OrthoDB" id="1860237at2"/>
<keyword evidence="2" id="KW-0966">Cell projection</keyword>
<evidence type="ECO:0000259" key="1">
    <source>
        <dbReference type="Pfam" id="PF02120"/>
    </source>
</evidence>
<dbReference type="Pfam" id="PF02120">
    <property type="entry name" value="Flg_hook"/>
    <property type="match status" value="1"/>
</dbReference>
<accession>A0A1H7ZTS8</accession>
<evidence type="ECO:0000313" key="2">
    <source>
        <dbReference type="EMBL" id="SEM61686.1"/>
    </source>
</evidence>
<dbReference type="EMBL" id="FOCG01000001">
    <property type="protein sequence ID" value="SEM61686.1"/>
    <property type="molecule type" value="Genomic_DNA"/>
</dbReference>
<keyword evidence="2" id="KW-0969">Cilium</keyword>
<dbReference type="Gene3D" id="3.30.750.140">
    <property type="match status" value="1"/>
</dbReference>
<organism evidence="2 3">
    <name type="scientific">Hydrogenoanaerobacterium saccharovorans</name>
    <dbReference type="NCBI Taxonomy" id="474960"/>
    <lineage>
        <taxon>Bacteria</taxon>
        <taxon>Bacillati</taxon>
        <taxon>Bacillota</taxon>
        <taxon>Clostridia</taxon>
        <taxon>Eubacteriales</taxon>
        <taxon>Oscillospiraceae</taxon>
        <taxon>Hydrogenoanaerobacterium</taxon>
    </lineage>
</organism>
<dbReference type="AlphaFoldDB" id="A0A1H7ZTS8"/>
<evidence type="ECO:0000313" key="3">
    <source>
        <dbReference type="Proteomes" id="UP000199158"/>
    </source>
</evidence>
<feature type="domain" description="Flagellar hook-length control protein-like C-terminal" evidence="1">
    <location>
        <begin position="257"/>
        <end position="331"/>
    </location>
</feature>
<dbReference type="Proteomes" id="UP000199158">
    <property type="component" value="Unassembled WGS sequence"/>
</dbReference>
<protein>
    <submittedName>
        <fullName evidence="2">Flagellar hook-length control protein FliK</fullName>
    </submittedName>
</protein>
<dbReference type="InterPro" id="IPR021136">
    <property type="entry name" value="Flagellar_hook_control-like_C"/>
</dbReference>
<keyword evidence="2" id="KW-0282">Flagellum</keyword>
<proteinExistence type="predicted"/>
<reference evidence="2 3" key="1">
    <citation type="submission" date="2016-10" db="EMBL/GenBank/DDBJ databases">
        <authorList>
            <person name="de Groot N.N."/>
        </authorList>
    </citation>
    <scope>NUCLEOTIDE SEQUENCE [LARGE SCALE GENOMIC DNA]</scope>
    <source>
        <strain evidence="2 3">CGMCC 1.5070</strain>
    </source>
</reference>
<gene>
    <name evidence="2" type="ORF">SAMN05216180_0884</name>
</gene>